<accession>A0ACC0AXP4</accession>
<keyword evidence="2" id="KW-1185">Reference proteome</keyword>
<proteinExistence type="predicted"/>
<comment type="caution">
    <text evidence="1">The sequence shown here is derived from an EMBL/GenBank/DDBJ whole genome shotgun (WGS) entry which is preliminary data.</text>
</comment>
<dbReference type="EMBL" id="CM044705">
    <property type="protein sequence ID" value="KAI5664904.1"/>
    <property type="molecule type" value="Genomic_DNA"/>
</dbReference>
<reference evidence="2" key="1">
    <citation type="journal article" date="2023" name="Nat. Plants">
        <title>Single-cell RNA sequencing provides a high-resolution roadmap for understanding the multicellular compartmentation of specialized metabolism.</title>
        <authorList>
            <person name="Sun S."/>
            <person name="Shen X."/>
            <person name="Li Y."/>
            <person name="Li Y."/>
            <person name="Wang S."/>
            <person name="Li R."/>
            <person name="Zhang H."/>
            <person name="Shen G."/>
            <person name="Guo B."/>
            <person name="Wei J."/>
            <person name="Xu J."/>
            <person name="St-Pierre B."/>
            <person name="Chen S."/>
            <person name="Sun C."/>
        </authorList>
    </citation>
    <scope>NUCLEOTIDE SEQUENCE [LARGE SCALE GENOMIC DNA]</scope>
</reference>
<organism evidence="1 2">
    <name type="scientific">Catharanthus roseus</name>
    <name type="common">Madagascar periwinkle</name>
    <name type="synonym">Vinca rosea</name>
    <dbReference type="NCBI Taxonomy" id="4058"/>
    <lineage>
        <taxon>Eukaryota</taxon>
        <taxon>Viridiplantae</taxon>
        <taxon>Streptophyta</taxon>
        <taxon>Embryophyta</taxon>
        <taxon>Tracheophyta</taxon>
        <taxon>Spermatophyta</taxon>
        <taxon>Magnoliopsida</taxon>
        <taxon>eudicotyledons</taxon>
        <taxon>Gunneridae</taxon>
        <taxon>Pentapetalae</taxon>
        <taxon>asterids</taxon>
        <taxon>lamiids</taxon>
        <taxon>Gentianales</taxon>
        <taxon>Apocynaceae</taxon>
        <taxon>Rauvolfioideae</taxon>
        <taxon>Vinceae</taxon>
        <taxon>Catharanthinae</taxon>
        <taxon>Catharanthus</taxon>
    </lineage>
</organism>
<protein>
    <submittedName>
        <fullName evidence="1">Uncharacterized protein</fullName>
    </submittedName>
</protein>
<dbReference type="Proteomes" id="UP001060085">
    <property type="component" value="Linkage Group LG05"/>
</dbReference>
<gene>
    <name evidence="1" type="ORF">M9H77_24227</name>
</gene>
<sequence>MAANISGTVDETKRESVIRYMKCMKNHAVEVFGHVLDGCGEFVTHDDHQSSYCIACGCHKSFHKRVNQIKMDTNTKRVRTKFSPQKKDKLKEFANQIGWKLNKNQVEEEEIRKFCSELEITKPILKSWINNNRKSMMSEQQAMTTIYL</sequence>
<name>A0ACC0AXP4_CATRO</name>
<evidence type="ECO:0000313" key="1">
    <source>
        <dbReference type="EMBL" id="KAI5664904.1"/>
    </source>
</evidence>
<evidence type="ECO:0000313" key="2">
    <source>
        <dbReference type="Proteomes" id="UP001060085"/>
    </source>
</evidence>